<reference evidence="2 3" key="1">
    <citation type="journal article" date="2014" name="Int. J. Syst. Evol. Microbiol.">
        <title>Complete genome sequence of Corynebacterium casei LMG S-19264T (=DSM 44701T), isolated from a smear-ripened cheese.</title>
        <authorList>
            <consortium name="US DOE Joint Genome Institute (JGI-PGF)"/>
            <person name="Walter F."/>
            <person name="Albersmeier A."/>
            <person name="Kalinowski J."/>
            <person name="Ruckert C."/>
        </authorList>
    </citation>
    <scope>NUCLEOTIDE SEQUENCE [LARGE SCALE GENOMIC DNA]</scope>
    <source>
        <strain evidence="2 3">JCM 4677</strain>
    </source>
</reference>
<keyword evidence="1" id="KW-0472">Membrane</keyword>
<keyword evidence="1" id="KW-0812">Transmembrane</keyword>
<evidence type="ECO:0000256" key="1">
    <source>
        <dbReference type="SAM" id="Phobius"/>
    </source>
</evidence>
<proteinExistence type="predicted"/>
<feature type="transmembrane region" description="Helical" evidence="1">
    <location>
        <begin position="36"/>
        <end position="58"/>
    </location>
</feature>
<dbReference type="EMBL" id="AP023440">
    <property type="protein sequence ID" value="BCL25522.1"/>
    <property type="molecule type" value="Genomic_DNA"/>
</dbReference>
<dbReference type="Proteomes" id="UP000516444">
    <property type="component" value="Chromosome"/>
</dbReference>
<name>A0A7G1NSK1_9ACTN</name>
<evidence type="ECO:0000313" key="2">
    <source>
        <dbReference type="EMBL" id="BCL25522.1"/>
    </source>
</evidence>
<dbReference type="RefSeq" id="WP_246595982.1">
    <property type="nucleotide sequence ID" value="NZ_AP023440.1"/>
</dbReference>
<keyword evidence="1" id="KW-1133">Transmembrane helix</keyword>
<dbReference type="KEGG" id="sgm:GCM10017557_03810"/>
<keyword evidence="3" id="KW-1185">Reference proteome</keyword>
<protein>
    <submittedName>
        <fullName evidence="2">Uncharacterized protein</fullName>
    </submittedName>
</protein>
<evidence type="ECO:0000313" key="3">
    <source>
        <dbReference type="Proteomes" id="UP000516444"/>
    </source>
</evidence>
<organism evidence="2 3">
    <name type="scientific">Streptomyces aurantiacus</name>
    <dbReference type="NCBI Taxonomy" id="47760"/>
    <lineage>
        <taxon>Bacteria</taxon>
        <taxon>Bacillati</taxon>
        <taxon>Actinomycetota</taxon>
        <taxon>Actinomycetes</taxon>
        <taxon>Kitasatosporales</taxon>
        <taxon>Streptomycetaceae</taxon>
        <taxon>Streptomyces</taxon>
        <taxon>Streptomyces aurantiacus group</taxon>
    </lineage>
</organism>
<gene>
    <name evidence="2" type="ORF">GCM10017557_03810</name>
</gene>
<accession>A0A7G1NSK1</accession>
<dbReference type="AlphaFoldDB" id="A0A7G1NSK1"/>
<sequence>MSFLTDGIFKADVNPDDYGPNGSFNPDPEVGTLLGFLTWIVSAASVAGLMIVGIQMALQLRRGEMGEGATYFRGAFISVGACVLGISAGPLVNFVLVPYL</sequence>
<feature type="transmembrane region" description="Helical" evidence="1">
    <location>
        <begin position="70"/>
        <end position="96"/>
    </location>
</feature>